<dbReference type="RefSeq" id="XP_003644332.1">
    <property type="nucleotide sequence ID" value="XM_003644284.1"/>
</dbReference>
<organism evidence="9 10">
    <name type="scientific">Eremothecium cymbalariae (strain CBS 270.75 / DBVPG 7215 / KCTC 17166 / NRRL Y-17582)</name>
    <name type="common">Yeast</name>
    <dbReference type="NCBI Taxonomy" id="931890"/>
    <lineage>
        <taxon>Eukaryota</taxon>
        <taxon>Fungi</taxon>
        <taxon>Dikarya</taxon>
        <taxon>Ascomycota</taxon>
        <taxon>Saccharomycotina</taxon>
        <taxon>Saccharomycetes</taxon>
        <taxon>Saccharomycetales</taxon>
        <taxon>Saccharomycetaceae</taxon>
        <taxon>Eremothecium</taxon>
    </lineage>
</organism>
<comment type="subcellular location">
    <subcellularLocation>
        <location evidence="1">Nucleus</location>
    </subcellularLocation>
</comment>
<evidence type="ECO:0000256" key="5">
    <source>
        <dbReference type="ARBA" id="ARBA00023242"/>
    </source>
</evidence>
<evidence type="ECO:0000259" key="8">
    <source>
        <dbReference type="PROSITE" id="PS00036"/>
    </source>
</evidence>
<dbReference type="OMA" id="MANRTTC"/>
<keyword evidence="3" id="KW-0238">DNA-binding</keyword>
<feature type="compositionally biased region" description="Basic and acidic residues" evidence="7">
    <location>
        <begin position="199"/>
        <end position="212"/>
    </location>
</feature>
<dbReference type="AlphaFoldDB" id="G8JN51"/>
<evidence type="ECO:0000256" key="1">
    <source>
        <dbReference type="ARBA" id="ARBA00004123"/>
    </source>
</evidence>
<evidence type="ECO:0000256" key="4">
    <source>
        <dbReference type="ARBA" id="ARBA00023163"/>
    </source>
</evidence>
<dbReference type="PANTHER" id="PTHR13044:SF45">
    <property type="entry name" value="TRANSCRIPTIONAL ACTIVATOR OF SULFUR METABOLISM MET28"/>
    <property type="match status" value="1"/>
</dbReference>
<feature type="coiled-coil region" evidence="6">
    <location>
        <begin position="268"/>
        <end position="302"/>
    </location>
</feature>
<evidence type="ECO:0000256" key="3">
    <source>
        <dbReference type="ARBA" id="ARBA00023125"/>
    </source>
</evidence>
<evidence type="ECO:0000256" key="7">
    <source>
        <dbReference type="SAM" id="MobiDB-lite"/>
    </source>
</evidence>
<dbReference type="GeneID" id="11471383"/>
<dbReference type="GO" id="GO:0001228">
    <property type="term" value="F:DNA-binding transcription activator activity, RNA polymerase II-specific"/>
    <property type="evidence" value="ECO:0007669"/>
    <property type="project" value="TreeGrafter"/>
</dbReference>
<dbReference type="eggNOG" id="ENOG502S9W2">
    <property type="taxonomic scope" value="Eukaryota"/>
</dbReference>
<dbReference type="CDD" id="cd14705">
    <property type="entry name" value="bZIP_Zip1"/>
    <property type="match status" value="1"/>
</dbReference>
<feature type="domain" description="BZIP" evidence="8">
    <location>
        <begin position="242"/>
        <end position="256"/>
    </location>
</feature>
<dbReference type="KEGG" id="erc:Ecym_1274"/>
<reference evidence="10" key="1">
    <citation type="journal article" date="2012" name="G3 (Bethesda)">
        <title>Pichia sorbitophila, an interspecies yeast hybrid reveals early steps of genome resolution following polyploidization.</title>
        <authorList>
            <person name="Leh Louis V."/>
            <person name="Despons L."/>
            <person name="Friedrich A."/>
            <person name="Martin T."/>
            <person name="Durrens P."/>
            <person name="Casaregola S."/>
            <person name="Neuveglise C."/>
            <person name="Fairhead C."/>
            <person name="Marck C."/>
            <person name="Cruz J.A."/>
            <person name="Straub M.L."/>
            <person name="Kugler V."/>
            <person name="Sacerdot C."/>
            <person name="Uzunov Z."/>
            <person name="Thierry A."/>
            <person name="Weiss S."/>
            <person name="Bleykasten C."/>
            <person name="De Montigny J."/>
            <person name="Jacques N."/>
            <person name="Jung P."/>
            <person name="Lemaire M."/>
            <person name="Mallet S."/>
            <person name="Morel G."/>
            <person name="Richard G.F."/>
            <person name="Sarkar A."/>
            <person name="Savel G."/>
            <person name="Schacherer J."/>
            <person name="Seret M.L."/>
            <person name="Talla E."/>
            <person name="Samson G."/>
            <person name="Jubin C."/>
            <person name="Poulain J."/>
            <person name="Vacherie B."/>
            <person name="Barbe V."/>
            <person name="Pelletier E."/>
            <person name="Sherman D.J."/>
            <person name="Westhof E."/>
            <person name="Weissenbach J."/>
            <person name="Baret P.V."/>
            <person name="Wincker P."/>
            <person name="Gaillardin C."/>
            <person name="Dujon B."/>
            <person name="Souciet J.L."/>
        </authorList>
    </citation>
    <scope>NUCLEOTIDE SEQUENCE [LARGE SCALE GENOMIC DNA]</scope>
    <source>
        <strain evidence="10">CBS 270.75 / DBVPG 7215 / KCTC 17166 / NRRL Y-17582</strain>
    </source>
</reference>
<evidence type="ECO:0000313" key="9">
    <source>
        <dbReference type="EMBL" id="AET37515.1"/>
    </source>
</evidence>
<gene>
    <name evidence="9" type="ordered locus">Ecym_1274</name>
</gene>
<evidence type="ECO:0000313" key="10">
    <source>
        <dbReference type="Proteomes" id="UP000006790"/>
    </source>
</evidence>
<evidence type="ECO:0000256" key="2">
    <source>
        <dbReference type="ARBA" id="ARBA00023015"/>
    </source>
</evidence>
<dbReference type="HOGENOM" id="CLU_850009_0_0_1"/>
<dbReference type="Proteomes" id="UP000006790">
    <property type="component" value="Chromosome 1"/>
</dbReference>
<keyword evidence="4" id="KW-0804">Transcription</keyword>
<dbReference type="Pfam" id="PF07716">
    <property type="entry name" value="bZIP_2"/>
    <property type="match status" value="1"/>
</dbReference>
<dbReference type="PANTHER" id="PTHR13044">
    <property type="entry name" value="ACTIVATING TRANSCRIPTION FACTOR ATF 4/5"/>
    <property type="match status" value="1"/>
</dbReference>
<evidence type="ECO:0000256" key="6">
    <source>
        <dbReference type="SAM" id="Coils"/>
    </source>
</evidence>
<dbReference type="OrthoDB" id="1939598at2759"/>
<protein>
    <recommendedName>
        <fullName evidence="8">BZIP domain-containing protein</fullName>
    </recommendedName>
</protein>
<dbReference type="PROSITE" id="PS00036">
    <property type="entry name" value="BZIP_BASIC"/>
    <property type="match status" value="1"/>
</dbReference>
<proteinExistence type="predicted"/>
<keyword evidence="5" id="KW-0539">Nucleus</keyword>
<sequence length="327" mass="36640">MISAARAGGHGMKSTSITSKTRMHRNAKSESQSTLTSEQYKRRYRDICTNILKEIYDGTREGDVYEIADSLGSPHSEGSVAGAKDTNMPGDYRIMRANSEDISTGVGSPLSSTYFDVSRYGELSRQLQDLISNNSDLGSRLLSLLLVSTGNAEEIINQINKKGGGLSKLPDVKFANIQVSKQLSNGSLVSGCSDVPCDHRRISSEDRQRGSNDNESTVTVNDSGTLNSEGDDEDIIRLQMEKRKRNTEASARFRIRKKLREQEKLSKLRQLNVEISGMYKRIDELMEENKFWKQKLEEVNERKSKEVLDTIKRRNKAANFESANNAK</sequence>
<accession>G8JN51</accession>
<dbReference type="Gene3D" id="1.20.5.170">
    <property type="match status" value="1"/>
</dbReference>
<dbReference type="GO" id="GO:0089713">
    <property type="term" value="C:Cbf1-Met4-Met28 complex"/>
    <property type="evidence" value="ECO:0007669"/>
    <property type="project" value="TreeGrafter"/>
</dbReference>
<dbReference type="InParanoid" id="G8JN51"/>
<keyword evidence="2" id="KW-0805">Transcription regulation</keyword>
<feature type="compositionally biased region" description="Polar residues" evidence="7">
    <location>
        <begin position="213"/>
        <end position="228"/>
    </location>
</feature>
<dbReference type="STRING" id="931890.G8JN51"/>
<dbReference type="FunCoup" id="G8JN51">
    <property type="interactions" value="3168"/>
</dbReference>
<dbReference type="GO" id="GO:0005634">
    <property type="term" value="C:nucleus"/>
    <property type="evidence" value="ECO:0007669"/>
    <property type="project" value="UniProtKB-SubCell"/>
</dbReference>
<keyword evidence="6" id="KW-0175">Coiled coil</keyword>
<name>G8JN51_ERECY</name>
<feature type="region of interest" description="Disordered" evidence="7">
    <location>
        <begin position="1"/>
        <end position="37"/>
    </location>
</feature>
<keyword evidence="10" id="KW-1185">Reference proteome</keyword>
<dbReference type="GO" id="GO:0000977">
    <property type="term" value="F:RNA polymerase II transcription regulatory region sequence-specific DNA binding"/>
    <property type="evidence" value="ECO:0007669"/>
    <property type="project" value="TreeGrafter"/>
</dbReference>
<dbReference type="InterPro" id="IPR004827">
    <property type="entry name" value="bZIP"/>
</dbReference>
<feature type="region of interest" description="Disordered" evidence="7">
    <location>
        <begin position="199"/>
        <end position="232"/>
    </location>
</feature>
<dbReference type="EMBL" id="CP002497">
    <property type="protein sequence ID" value="AET37515.1"/>
    <property type="molecule type" value="Genomic_DNA"/>
</dbReference>